<keyword evidence="3" id="KW-1185">Reference proteome</keyword>
<feature type="region of interest" description="Disordered" evidence="1">
    <location>
        <begin position="375"/>
        <end position="420"/>
    </location>
</feature>
<organism evidence="2 3">
    <name type="scientific">Collybiopsis confluens</name>
    <dbReference type="NCBI Taxonomy" id="2823264"/>
    <lineage>
        <taxon>Eukaryota</taxon>
        <taxon>Fungi</taxon>
        <taxon>Dikarya</taxon>
        <taxon>Basidiomycota</taxon>
        <taxon>Agaricomycotina</taxon>
        <taxon>Agaricomycetes</taxon>
        <taxon>Agaricomycetidae</taxon>
        <taxon>Agaricales</taxon>
        <taxon>Marasmiineae</taxon>
        <taxon>Omphalotaceae</taxon>
        <taxon>Collybiopsis</taxon>
    </lineage>
</organism>
<reference evidence="2 3" key="1">
    <citation type="journal article" date="2020" name="ISME J.">
        <title>Uncovering the hidden diversity of litter-decomposition mechanisms in mushroom-forming fungi.</title>
        <authorList>
            <person name="Floudas D."/>
            <person name="Bentzer J."/>
            <person name="Ahren D."/>
            <person name="Johansson T."/>
            <person name="Persson P."/>
            <person name="Tunlid A."/>
        </authorList>
    </citation>
    <scope>NUCLEOTIDE SEQUENCE [LARGE SCALE GENOMIC DNA]</scope>
    <source>
        <strain evidence="2 3">CBS 406.79</strain>
    </source>
</reference>
<gene>
    <name evidence="2" type="ORF">D9757_003917</name>
</gene>
<protein>
    <recommendedName>
        <fullName evidence="4">DDE-1 domain-containing protein</fullName>
    </recommendedName>
</protein>
<accession>A0A8H5HWM0</accession>
<evidence type="ECO:0000256" key="1">
    <source>
        <dbReference type="SAM" id="MobiDB-lite"/>
    </source>
</evidence>
<feature type="region of interest" description="Disordered" evidence="1">
    <location>
        <begin position="314"/>
        <end position="335"/>
    </location>
</feature>
<evidence type="ECO:0000313" key="3">
    <source>
        <dbReference type="Proteomes" id="UP000518752"/>
    </source>
</evidence>
<evidence type="ECO:0000313" key="2">
    <source>
        <dbReference type="EMBL" id="KAF5390901.1"/>
    </source>
</evidence>
<feature type="region of interest" description="Disordered" evidence="1">
    <location>
        <begin position="167"/>
        <end position="193"/>
    </location>
</feature>
<name>A0A8H5HWM0_9AGAR</name>
<dbReference type="EMBL" id="JAACJN010000012">
    <property type="protein sequence ID" value="KAF5390901.1"/>
    <property type="molecule type" value="Genomic_DNA"/>
</dbReference>
<comment type="caution">
    <text evidence="2">The sequence shown here is derived from an EMBL/GenBank/DDBJ whole genome shotgun (WGS) entry which is preliminary data.</text>
</comment>
<evidence type="ECO:0008006" key="4">
    <source>
        <dbReference type="Google" id="ProtNLM"/>
    </source>
</evidence>
<proteinExistence type="predicted"/>
<dbReference type="Proteomes" id="UP000518752">
    <property type="component" value="Unassembled WGS sequence"/>
</dbReference>
<dbReference type="AlphaFoldDB" id="A0A8H5HWM0"/>
<sequence>MDGHSSHFTPEVIAFAMQLNIRIIGYPPHCTHALQGLDVVCFAKFKTELKRAATQFEETHRHSVDKADFTGVFGRAFLLSFSDDSVQKAFEVTGIYPYNPNVVTPEQMKPAEPLSIKGSFALTQTSPVKAIMRGFRTYCSTRLDASPSNASPSHRHVVALSSRITLNTPQHSTPCTPTPTHKRPRTPIDDTPSKRMRITYAGLSSTSSGSFLTSRDPYTSSTPFPRMLKRAPVEISEPDWSLLQSPVDPREYVWKEAMGTKISALTTALGQARNQILALQMNQEIFSAQTVLQDMALMKMNQVTTEAIAETLKNQREEEARKQAKKKAGAKMREQKKELKVRIDDEWRSIMKKHRLDLKAYDVECKRLLFEGTQKKDLPPRPKHITKRELTSQLGTVGGADGEEVGGSEEEDSSDSDSTE</sequence>
<dbReference type="OrthoDB" id="3269297at2759"/>
<feature type="compositionally biased region" description="Acidic residues" evidence="1">
    <location>
        <begin position="401"/>
        <end position="420"/>
    </location>
</feature>